<accession>A0ABU0FA20</accession>
<keyword evidence="3" id="KW-0963">Cytoplasm</keyword>
<name>A0ABU0FA20_9HYPH</name>
<evidence type="ECO:0000256" key="4">
    <source>
        <dbReference type="SAM" id="MobiDB-lite"/>
    </source>
</evidence>
<evidence type="ECO:0000256" key="3">
    <source>
        <dbReference type="HAMAP-Rule" id="MF_01384"/>
    </source>
</evidence>
<keyword evidence="3" id="KW-0996">Nickel insertion</keyword>
<gene>
    <name evidence="3" type="primary">ureD</name>
    <name evidence="5" type="ORF">J3R73_000692</name>
</gene>
<dbReference type="EMBL" id="JAUSVK010000001">
    <property type="protein sequence ID" value="MDQ0390900.1"/>
    <property type="molecule type" value="Genomic_DNA"/>
</dbReference>
<comment type="function">
    <text evidence="3">Required for maturation of urease via the functional incorporation of the urease nickel metallocenter.</text>
</comment>
<organism evidence="5 6">
    <name type="scientific">Labrys monachus</name>
    <dbReference type="NCBI Taxonomy" id="217067"/>
    <lineage>
        <taxon>Bacteria</taxon>
        <taxon>Pseudomonadati</taxon>
        <taxon>Pseudomonadota</taxon>
        <taxon>Alphaproteobacteria</taxon>
        <taxon>Hyphomicrobiales</taxon>
        <taxon>Xanthobacteraceae</taxon>
        <taxon>Labrys</taxon>
    </lineage>
</organism>
<protein>
    <recommendedName>
        <fullName evidence="3">Urease accessory protein UreD</fullName>
    </recommendedName>
</protein>
<comment type="caution">
    <text evidence="5">The sequence shown here is derived from an EMBL/GenBank/DDBJ whole genome shotgun (WGS) entry which is preliminary data.</text>
</comment>
<dbReference type="Pfam" id="PF01774">
    <property type="entry name" value="UreD"/>
    <property type="match status" value="1"/>
</dbReference>
<dbReference type="InterPro" id="IPR002669">
    <property type="entry name" value="UreD"/>
</dbReference>
<evidence type="ECO:0000313" key="5">
    <source>
        <dbReference type="EMBL" id="MDQ0390900.1"/>
    </source>
</evidence>
<sequence length="293" mass="30979">MNAPPQRADLRHAEPVAQGMPGARDATARLSFVRGGGRTVLARQHVPYPFHITRPFSLDRNLPDLATLYLQSSSGGLYRGDRLGLDIEVGSGAQAHVTSQAATVVHATTGDEARLSTAVRLHADALLALTNDPFILFPDAHLRAETAVTLSPGARAILADGFATHAPGGGGRPFGKLRTELCIRDESGRILVWDRGAVSGIQFAGPSSPLGPYRAMGNLVALGPRRSDIDTAALTKQLDALECRIGMSELPNGCGIAVRCIAPTGGHLSRGMAHVFTALFEAWTGHVPLPLRK</sequence>
<comment type="subcellular location">
    <subcellularLocation>
        <location evidence="3">Cytoplasm</location>
    </subcellularLocation>
</comment>
<comment type="subunit">
    <text evidence="3">UreD, UreF and UreG form a complex that acts as a GTP-hydrolysis-dependent molecular chaperone, activating the urease apoprotein by helping to assemble the nickel containing metallocenter of UreC. The UreE protein probably delivers the nickel.</text>
</comment>
<dbReference type="Proteomes" id="UP001237448">
    <property type="component" value="Unassembled WGS sequence"/>
</dbReference>
<proteinExistence type="inferred from homology"/>
<keyword evidence="2 3" id="KW-0143">Chaperone</keyword>
<comment type="similarity">
    <text evidence="1 3">Belongs to the UreD family.</text>
</comment>
<feature type="region of interest" description="Disordered" evidence="4">
    <location>
        <begin position="1"/>
        <end position="23"/>
    </location>
</feature>
<dbReference type="RefSeq" id="WP_307422389.1">
    <property type="nucleotide sequence ID" value="NZ_JAUSVK010000001.1"/>
</dbReference>
<evidence type="ECO:0000313" key="6">
    <source>
        <dbReference type="Proteomes" id="UP001237448"/>
    </source>
</evidence>
<evidence type="ECO:0000256" key="1">
    <source>
        <dbReference type="ARBA" id="ARBA00007177"/>
    </source>
</evidence>
<dbReference type="PANTHER" id="PTHR33643">
    <property type="entry name" value="UREASE ACCESSORY PROTEIN D"/>
    <property type="match status" value="1"/>
</dbReference>
<keyword evidence="6" id="KW-1185">Reference proteome</keyword>
<dbReference type="HAMAP" id="MF_01384">
    <property type="entry name" value="UreD"/>
    <property type="match status" value="1"/>
</dbReference>
<dbReference type="PANTHER" id="PTHR33643:SF1">
    <property type="entry name" value="UREASE ACCESSORY PROTEIN D"/>
    <property type="match status" value="1"/>
</dbReference>
<reference evidence="5 6" key="1">
    <citation type="submission" date="2023-07" db="EMBL/GenBank/DDBJ databases">
        <title>Genomic Encyclopedia of Type Strains, Phase IV (KMG-IV): sequencing the most valuable type-strain genomes for metagenomic binning, comparative biology and taxonomic classification.</title>
        <authorList>
            <person name="Goeker M."/>
        </authorList>
    </citation>
    <scope>NUCLEOTIDE SEQUENCE [LARGE SCALE GENOMIC DNA]</scope>
    <source>
        <strain evidence="5 6">DSM 5896</strain>
    </source>
</reference>
<evidence type="ECO:0000256" key="2">
    <source>
        <dbReference type="ARBA" id="ARBA00023186"/>
    </source>
</evidence>